<reference evidence="9" key="1">
    <citation type="submission" date="2023-06" db="EMBL/GenBank/DDBJ databases">
        <authorList>
            <person name="Zhang Y."/>
            <person name="Gai S."/>
        </authorList>
    </citation>
    <scope>NUCLEOTIDE SEQUENCE</scope>
</reference>
<dbReference type="PROSITE" id="PS50863">
    <property type="entry name" value="B3"/>
    <property type="match status" value="4"/>
</dbReference>
<feature type="domain" description="TF-B3" evidence="8">
    <location>
        <begin position="190"/>
        <end position="288"/>
    </location>
</feature>
<dbReference type="GO" id="GO:0003677">
    <property type="term" value="F:DNA binding"/>
    <property type="evidence" value="ECO:0007669"/>
    <property type="project" value="UniProtKB-KW"/>
</dbReference>
<keyword evidence="5" id="KW-0804">Transcription</keyword>
<feature type="region of interest" description="Disordered" evidence="7">
    <location>
        <begin position="307"/>
        <end position="337"/>
    </location>
</feature>
<evidence type="ECO:0000256" key="5">
    <source>
        <dbReference type="ARBA" id="ARBA00023163"/>
    </source>
</evidence>
<evidence type="ECO:0000256" key="4">
    <source>
        <dbReference type="ARBA" id="ARBA00023125"/>
    </source>
</evidence>
<dbReference type="GO" id="GO:0005634">
    <property type="term" value="C:nucleus"/>
    <property type="evidence" value="ECO:0007669"/>
    <property type="project" value="UniProtKB-SubCell"/>
</dbReference>
<evidence type="ECO:0000256" key="1">
    <source>
        <dbReference type="ARBA" id="ARBA00004123"/>
    </source>
</evidence>
<dbReference type="CDD" id="cd10017">
    <property type="entry name" value="B3_DNA"/>
    <property type="match status" value="4"/>
</dbReference>
<sequence>MTLYFNVKPFAQYLFIREYLPALLEAENTGPQSSHTSSLLDGMMADTRMRPTNPHFFKFLVLDFRSNFKSDTANLRSSRGGGEKIWPVKLNGRRLEDGWMDFIRDHDLHEGDFLLFRHLGNFVFDVTVFDPSTCVREYPPSDDIDVDSLDDENDSAQEKSVNHLYEAEDNTPMNKKIKKHSTTSLGIEHSCFVATVKPSDRELKLLIPQPFARLNGLTNGSYNKMILMDEKQELWPVRVRMKKSDKRVYIGKGWRNFCIANRIKSGDSFIFELIKKGKTPMLKFHRMQEVLERNSMDMQETTPKAIASSSALSSRKPRNMKNCKQSTPKEGPVKYLRENNTPMNKKIETHSTTSLPFENPYFVATAKRNEKDFRLYIPLPFARPNGLTNRSYNMMTLMDEKQNLWPVRVGQKKYKDRVYIGKGWRNFWIANGIREGDSFIFELIKKGNKPILKFHRFKGNSMAMQETAPKAIATSSACPSTRKPRNVKNCVVNTPKEESVKSFCANQSAQNKQTRMLATQLAFGNPFFECTVRPSNKSRLYVPSTFCQQTGLLKGSCSCSSKILVRDEKQKSWPMNLLRYESNRNIVYIGDGWRDFQVKNGLKVGDSFVLEFIENSKMPILRFHRKF</sequence>
<dbReference type="SMART" id="SM01019">
    <property type="entry name" value="B3"/>
    <property type="match status" value="4"/>
</dbReference>
<dbReference type="InterPro" id="IPR015300">
    <property type="entry name" value="DNA-bd_pseudobarrel_sf"/>
</dbReference>
<evidence type="ECO:0000256" key="6">
    <source>
        <dbReference type="ARBA" id="ARBA00023242"/>
    </source>
</evidence>
<dbReference type="InterPro" id="IPR003340">
    <property type="entry name" value="B3_DNA-bd"/>
</dbReference>
<dbReference type="InterPro" id="IPR039218">
    <property type="entry name" value="REM_fam"/>
</dbReference>
<protein>
    <submittedName>
        <fullName evidence="9">B3 domain-containing protein</fullName>
    </submittedName>
</protein>
<proteinExistence type="evidence at transcript level"/>
<dbReference type="Gene3D" id="2.40.330.10">
    <property type="entry name" value="DNA-binding pseudobarrel domain"/>
    <property type="match status" value="4"/>
</dbReference>
<accession>A0AB38Z7F1</accession>
<feature type="domain" description="TF-B3" evidence="8">
    <location>
        <begin position="525"/>
        <end position="626"/>
    </location>
</feature>
<dbReference type="Pfam" id="PF02362">
    <property type="entry name" value="B3"/>
    <property type="match status" value="3"/>
</dbReference>
<dbReference type="AlphaFoldDB" id="A0AB38Z7F1"/>
<evidence type="ECO:0000256" key="3">
    <source>
        <dbReference type="ARBA" id="ARBA00023015"/>
    </source>
</evidence>
<feature type="domain" description="TF-B3" evidence="8">
    <location>
        <begin position="360"/>
        <end position="458"/>
    </location>
</feature>
<evidence type="ECO:0000259" key="8">
    <source>
        <dbReference type="PROSITE" id="PS50863"/>
    </source>
</evidence>
<dbReference type="EMBL" id="OR237910">
    <property type="protein sequence ID" value="WRI20325.1"/>
    <property type="molecule type" value="mRNA"/>
</dbReference>
<dbReference type="PANTHER" id="PTHR31674">
    <property type="entry name" value="B3 DOMAIN-CONTAINING PROTEIN REM-LIKE 3-RELATED"/>
    <property type="match status" value="1"/>
</dbReference>
<keyword evidence="3" id="KW-0805">Transcription regulation</keyword>
<dbReference type="PANTHER" id="PTHR31674:SF62">
    <property type="entry name" value="B3 DOMAIN-CONTAINING PROTEIN REM14-RELATED"/>
    <property type="match status" value="1"/>
</dbReference>
<evidence type="ECO:0000313" key="9">
    <source>
        <dbReference type="EMBL" id="WRI20325.1"/>
    </source>
</evidence>
<comment type="subcellular location">
    <subcellularLocation>
        <location evidence="1">Nucleus</location>
    </subcellularLocation>
</comment>
<name>A0AB38Z7F1_PAESU</name>
<dbReference type="SUPFAM" id="SSF101936">
    <property type="entry name" value="DNA-binding pseudobarrel domain"/>
    <property type="match status" value="4"/>
</dbReference>
<evidence type="ECO:0000256" key="7">
    <source>
        <dbReference type="SAM" id="MobiDB-lite"/>
    </source>
</evidence>
<keyword evidence="2" id="KW-0677">Repeat</keyword>
<keyword evidence="4" id="KW-0238">DNA-binding</keyword>
<keyword evidence="6" id="KW-0539">Nucleus</keyword>
<evidence type="ECO:0000256" key="2">
    <source>
        <dbReference type="ARBA" id="ARBA00022737"/>
    </source>
</evidence>
<organism evidence="9">
    <name type="scientific">Paeonia suffruticosa</name>
    <name type="common">Tree peony</name>
    <name type="synonym">Paeonia moutan</name>
    <dbReference type="NCBI Taxonomy" id="45171"/>
    <lineage>
        <taxon>Eukaryota</taxon>
        <taxon>Viridiplantae</taxon>
        <taxon>Streptophyta</taxon>
        <taxon>Embryophyta</taxon>
        <taxon>Tracheophyta</taxon>
        <taxon>Spermatophyta</taxon>
        <taxon>Magnoliopsida</taxon>
        <taxon>eudicotyledons</taxon>
        <taxon>Gunneridae</taxon>
        <taxon>Pentapetalae</taxon>
        <taxon>Saxifragales</taxon>
        <taxon>Paeoniaceae</taxon>
        <taxon>Paeonia</taxon>
    </lineage>
</organism>
<feature type="domain" description="TF-B3" evidence="8">
    <location>
        <begin position="84"/>
        <end position="132"/>
    </location>
</feature>